<feature type="compositionally biased region" description="Basic and acidic residues" evidence="8">
    <location>
        <begin position="120"/>
        <end position="149"/>
    </location>
</feature>
<evidence type="ECO:0000256" key="1">
    <source>
        <dbReference type="ARBA" id="ARBA00022475"/>
    </source>
</evidence>
<evidence type="ECO:0000256" key="3">
    <source>
        <dbReference type="ARBA" id="ARBA00022989"/>
    </source>
</evidence>
<dbReference type="Pfam" id="PF02618">
    <property type="entry name" value="YceG"/>
    <property type="match status" value="1"/>
</dbReference>
<gene>
    <name evidence="7" type="primary">mltG</name>
    <name evidence="9" type="ORF">NRB56_46190</name>
</gene>
<dbReference type="GO" id="GO:0008932">
    <property type="term" value="F:lytic endotransglycosylase activity"/>
    <property type="evidence" value="ECO:0007669"/>
    <property type="project" value="UniProtKB-UniRule"/>
</dbReference>
<dbReference type="RefSeq" id="WP_153345535.1">
    <property type="nucleotide sequence ID" value="NZ_WEGI01000010.1"/>
</dbReference>
<dbReference type="Proteomes" id="UP000431401">
    <property type="component" value="Unassembled WGS sequence"/>
</dbReference>
<dbReference type="GO" id="GO:0071555">
    <property type="term" value="P:cell wall organization"/>
    <property type="evidence" value="ECO:0007669"/>
    <property type="project" value="UniProtKB-KW"/>
</dbReference>
<feature type="compositionally biased region" description="Low complexity" evidence="8">
    <location>
        <begin position="188"/>
        <end position="199"/>
    </location>
</feature>
<evidence type="ECO:0000313" key="10">
    <source>
        <dbReference type="Proteomes" id="UP000431401"/>
    </source>
</evidence>
<dbReference type="Gene3D" id="3.30.1490.480">
    <property type="entry name" value="Endolytic murein transglycosylase"/>
    <property type="match status" value="1"/>
</dbReference>
<comment type="caution">
    <text evidence="9">The sequence shown here is derived from an EMBL/GenBank/DDBJ whole genome shotgun (WGS) entry which is preliminary data.</text>
</comment>
<keyword evidence="5 7" id="KW-0456">Lyase</keyword>
<dbReference type="PANTHER" id="PTHR30518:SF2">
    <property type="entry name" value="ENDOLYTIC MUREIN TRANSGLYCOSYLASE"/>
    <property type="match status" value="1"/>
</dbReference>
<accession>A0A7K0DTD4</accession>
<feature type="compositionally biased region" description="Basic and acidic residues" evidence="8">
    <location>
        <begin position="270"/>
        <end position="279"/>
    </location>
</feature>
<evidence type="ECO:0000256" key="8">
    <source>
        <dbReference type="SAM" id="MobiDB-lite"/>
    </source>
</evidence>
<comment type="catalytic activity">
    <reaction evidence="7">
        <text>a peptidoglycan chain = a peptidoglycan chain with N-acetyl-1,6-anhydromuramyl-[peptide] at the reducing end + a peptidoglycan chain with N-acetylglucosamine at the non-reducing end.</text>
        <dbReference type="EC" id="4.2.2.29"/>
    </reaction>
</comment>
<reference evidence="9 10" key="1">
    <citation type="submission" date="2019-10" db="EMBL/GenBank/DDBJ databases">
        <title>Nocardia macrotermitis sp. nov. and Nocardia aurantia sp. nov., isolated from the gut of fungus growing-termite Macrotermes natalensis.</title>
        <authorList>
            <person name="Benndorf R."/>
            <person name="Schwitalla J."/>
            <person name="Martin K."/>
            <person name="De Beer W."/>
            <person name="Kaster A.-K."/>
            <person name="Vollmers J."/>
            <person name="Poulsen M."/>
            <person name="Beemelmanns C."/>
        </authorList>
    </citation>
    <scope>NUCLEOTIDE SEQUENCE [LARGE SCALE GENOMIC DNA]</scope>
    <source>
        <strain evidence="9 10">RB56</strain>
    </source>
</reference>
<feature type="compositionally biased region" description="Low complexity" evidence="8">
    <location>
        <begin position="150"/>
        <end position="176"/>
    </location>
</feature>
<keyword evidence="1 7" id="KW-1003">Cell membrane</keyword>
<keyword evidence="10" id="KW-1185">Reference proteome</keyword>
<dbReference type="OrthoDB" id="9814591at2"/>
<dbReference type="GO" id="GO:0005886">
    <property type="term" value="C:plasma membrane"/>
    <property type="evidence" value="ECO:0007669"/>
    <property type="project" value="UniProtKB-SubCell"/>
</dbReference>
<name>A0A7K0DTD4_9NOCA</name>
<dbReference type="GO" id="GO:0009252">
    <property type="term" value="P:peptidoglycan biosynthetic process"/>
    <property type="evidence" value="ECO:0007669"/>
    <property type="project" value="UniProtKB-UniRule"/>
</dbReference>
<evidence type="ECO:0000313" key="9">
    <source>
        <dbReference type="EMBL" id="MQY29030.1"/>
    </source>
</evidence>
<feature type="compositionally biased region" description="Acidic residues" evidence="8">
    <location>
        <begin position="212"/>
        <end position="226"/>
    </location>
</feature>
<evidence type="ECO:0000256" key="7">
    <source>
        <dbReference type="HAMAP-Rule" id="MF_02065"/>
    </source>
</evidence>
<proteinExistence type="inferred from homology"/>
<comment type="similarity">
    <text evidence="7">Belongs to the transglycosylase MltG family.</text>
</comment>
<evidence type="ECO:0000256" key="2">
    <source>
        <dbReference type="ARBA" id="ARBA00022692"/>
    </source>
</evidence>
<protein>
    <recommendedName>
        <fullName evidence="7">Endolytic murein transglycosylase</fullName>
        <ecNumber evidence="7">4.2.2.29</ecNumber>
    </recommendedName>
    <alternativeName>
        <fullName evidence="7">Peptidoglycan lytic transglycosylase</fullName>
    </alternativeName>
    <alternativeName>
        <fullName evidence="7">Peptidoglycan polymerization terminase</fullName>
    </alternativeName>
</protein>
<feature type="transmembrane region" description="Helical" evidence="7">
    <location>
        <begin position="372"/>
        <end position="392"/>
    </location>
</feature>
<feature type="compositionally biased region" description="Basic and acidic residues" evidence="8">
    <location>
        <begin position="289"/>
        <end position="299"/>
    </location>
</feature>
<dbReference type="HAMAP" id="MF_02065">
    <property type="entry name" value="MltG"/>
    <property type="match status" value="1"/>
</dbReference>
<dbReference type="EMBL" id="WEGI01000010">
    <property type="protein sequence ID" value="MQY29030.1"/>
    <property type="molecule type" value="Genomic_DNA"/>
</dbReference>
<feature type="compositionally biased region" description="Basic and acidic residues" evidence="8">
    <location>
        <begin position="1"/>
        <end position="26"/>
    </location>
</feature>
<evidence type="ECO:0000256" key="4">
    <source>
        <dbReference type="ARBA" id="ARBA00023136"/>
    </source>
</evidence>
<keyword evidence="3 7" id="KW-1133">Transmembrane helix</keyword>
<feature type="compositionally biased region" description="Low complexity" evidence="8">
    <location>
        <begin position="324"/>
        <end position="339"/>
    </location>
</feature>
<feature type="region of interest" description="Disordered" evidence="8">
    <location>
        <begin position="1"/>
        <end position="366"/>
    </location>
</feature>
<dbReference type="PANTHER" id="PTHR30518">
    <property type="entry name" value="ENDOLYTIC MUREIN TRANSGLYCOSYLASE"/>
    <property type="match status" value="1"/>
</dbReference>
<sequence length="745" mass="79106">MSDRWSRAEERIHQETEARRYRREDQDWGDEAPPVPTRRRARHAAVSDDDDYLYDESGYPSRDYPDLGYADPGAAVSGYADPGAVASGYPDPGAAASGYPEPGYSAPSGADVGYVAPRRSGADHAAPRRADYAAPRHAEADRPAVRHSDPGYATPAGPGYPAAADPSHAAPAHADPGYTAPGHPDPAYPVANPAYAVPARPDGGHAAPGYADPDDEYDDYENDYGDYEAPGHEVPGRDVPLTHRATTPVSRGRRAAAPPPGTGESPAVARGREQPDATRRRGTGRAARAARDRADRPYDVYEDDDTTVIPRYTDDPYDTDENLPVVTTPSSRTRTASARPGKRSKSGGGRGSRSSRAASRRAAERKRRRRNIVLLGGLIAVLFVAAGGYAGYKFVSGKFGGPEDFSGPAGPLVVVQVQPGDTSQQIAKTMLTKGVVASTGAFYEAAVRNTEMKSVQPGFYAVPSHSKGVDAAAALVDKNARVGNVVVSSGRQLHDSNDVNTGARMEGIYRKIADASCIGTNADRKCVTYEQLDAAGAGDPAGLGVPAWAMDSVRQAPDHSRQLEGLIAVGTWDFDPSGTPAQIIAQLVTVSAHGYESTGLSAGNGGNGLNPYQALTAASLVEREALPADMSKVARVIVNRLAVNQPLQFDSTVNYSLDRTEVATTDSDRAKRTPWNTYAMSGLPATPISSPSLEALRAVENPAPGPWLYFVTVDKQGTTLFTDSYSEHLRNIERARQSGILDSGR</sequence>
<evidence type="ECO:0000256" key="5">
    <source>
        <dbReference type="ARBA" id="ARBA00023239"/>
    </source>
</evidence>
<feature type="site" description="Important for catalytic activity" evidence="7">
    <location>
        <position position="624"/>
    </location>
</feature>
<dbReference type="InterPro" id="IPR003770">
    <property type="entry name" value="MLTG-like"/>
</dbReference>
<keyword evidence="6 7" id="KW-0961">Cell wall biogenesis/degradation</keyword>
<organism evidence="9 10">
    <name type="scientific">Nocardia aurantia</name>
    <dbReference type="NCBI Taxonomy" id="2585199"/>
    <lineage>
        <taxon>Bacteria</taxon>
        <taxon>Bacillati</taxon>
        <taxon>Actinomycetota</taxon>
        <taxon>Actinomycetes</taxon>
        <taxon>Mycobacteriales</taxon>
        <taxon>Nocardiaceae</taxon>
        <taxon>Nocardia</taxon>
    </lineage>
</organism>
<keyword evidence="4 7" id="KW-0472">Membrane</keyword>
<comment type="function">
    <text evidence="7">Functions as a peptidoglycan terminase that cleaves nascent peptidoglycan strands endolytically to terminate their elongation.</text>
</comment>
<dbReference type="AlphaFoldDB" id="A0A7K0DTD4"/>
<keyword evidence="2 7" id="KW-0812">Transmembrane</keyword>
<dbReference type="EC" id="4.2.2.29" evidence="7"/>
<evidence type="ECO:0000256" key="6">
    <source>
        <dbReference type="ARBA" id="ARBA00023316"/>
    </source>
</evidence>
<comment type="subcellular location">
    <subcellularLocation>
        <location evidence="7">Cell membrane</location>
        <topology evidence="7">Single-pass membrane protein</topology>
    </subcellularLocation>
</comment>